<dbReference type="HOGENOM" id="CLU_1929120_0_0_1"/>
<dbReference type="KEGG" id="tve:TRV_07358"/>
<name>D4DJJ0_TRIVH</name>
<feature type="transmembrane region" description="Helical" evidence="1">
    <location>
        <begin position="79"/>
        <end position="104"/>
    </location>
</feature>
<dbReference type="RefSeq" id="XP_003018668.1">
    <property type="nucleotide sequence ID" value="XM_003018622.1"/>
</dbReference>
<dbReference type="GeneID" id="9580821"/>
<evidence type="ECO:0008006" key="4">
    <source>
        <dbReference type="Google" id="ProtNLM"/>
    </source>
</evidence>
<evidence type="ECO:0000313" key="2">
    <source>
        <dbReference type="EMBL" id="EFE38023.1"/>
    </source>
</evidence>
<evidence type="ECO:0000313" key="3">
    <source>
        <dbReference type="Proteomes" id="UP000008383"/>
    </source>
</evidence>
<dbReference type="AlphaFoldDB" id="D4DJJ0"/>
<keyword evidence="1" id="KW-0472">Membrane</keyword>
<keyword evidence="3" id="KW-1185">Reference proteome</keyword>
<comment type="caution">
    <text evidence="2">The sequence shown here is derived from an EMBL/GenBank/DDBJ whole genome shotgun (WGS) entry which is preliminary data.</text>
</comment>
<reference evidence="3" key="1">
    <citation type="journal article" date="2011" name="Genome Biol.">
        <title>Comparative and functional genomics provide insights into the pathogenicity of dermatophytic fungi.</title>
        <authorList>
            <person name="Burmester A."/>
            <person name="Shelest E."/>
            <person name="Gloeckner G."/>
            <person name="Heddergott C."/>
            <person name="Schindler S."/>
            <person name="Staib P."/>
            <person name="Heidel A."/>
            <person name="Felder M."/>
            <person name="Petzold A."/>
            <person name="Szafranski K."/>
            <person name="Feuermann M."/>
            <person name="Pedruzzi I."/>
            <person name="Priebe S."/>
            <person name="Groth M."/>
            <person name="Winkler R."/>
            <person name="Li W."/>
            <person name="Kniemeyer O."/>
            <person name="Schroeckh V."/>
            <person name="Hertweck C."/>
            <person name="Hube B."/>
            <person name="White T.C."/>
            <person name="Platzer M."/>
            <person name="Guthke R."/>
            <person name="Heitman J."/>
            <person name="Woestemeyer J."/>
            <person name="Zipfel P.F."/>
            <person name="Monod M."/>
            <person name="Brakhage A.A."/>
        </authorList>
    </citation>
    <scope>NUCLEOTIDE SEQUENCE [LARGE SCALE GENOMIC DNA]</scope>
    <source>
        <strain evidence="3">HKI 0517</strain>
    </source>
</reference>
<evidence type="ECO:0000256" key="1">
    <source>
        <dbReference type="SAM" id="Phobius"/>
    </source>
</evidence>
<protein>
    <recommendedName>
        <fullName evidence="4">Transmembrane protein</fullName>
    </recommendedName>
</protein>
<dbReference type="EMBL" id="ACYE01000437">
    <property type="protein sequence ID" value="EFE38023.1"/>
    <property type="molecule type" value="Genomic_DNA"/>
</dbReference>
<organism evidence="2 3">
    <name type="scientific">Trichophyton verrucosum (strain HKI 0517)</name>
    <dbReference type="NCBI Taxonomy" id="663202"/>
    <lineage>
        <taxon>Eukaryota</taxon>
        <taxon>Fungi</taxon>
        <taxon>Dikarya</taxon>
        <taxon>Ascomycota</taxon>
        <taxon>Pezizomycotina</taxon>
        <taxon>Eurotiomycetes</taxon>
        <taxon>Eurotiomycetidae</taxon>
        <taxon>Onygenales</taxon>
        <taxon>Arthrodermataceae</taxon>
        <taxon>Trichophyton</taxon>
    </lineage>
</organism>
<dbReference type="Proteomes" id="UP000008383">
    <property type="component" value="Unassembled WGS sequence"/>
</dbReference>
<keyword evidence="1" id="KW-1133">Transmembrane helix</keyword>
<sequence>MDFQQNVRREDEKRWTIFFPVPVDEVEDEVEDDEVVSWIDRRRHHREIRREEEKKKKKMMIEMKRDDDITVEETAGSPLCLLSVLLLLLLLSDFALAAGFSLASSLQLDFLSSLRLLLLFSSMFTVDCLLS</sequence>
<keyword evidence="1" id="KW-0812">Transmembrane</keyword>
<gene>
    <name evidence="2" type="ORF">TRV_07358</name>
</gene>
<accession>D4DJJ0</accession>
<proteinExistence type="predicted"/>